<feature type="transmembrane region" description="Helical" evidence="1">
    <location>
        <begin position="174"/>
        <end position="195"/>
    </location>
</feature>
<keyword evidence="1" id="KW-0812">Transmembrane</keyword>
<evidence type="ECO:0000313" key="2">
    <source>
        <dbReference type="EMBL" id="RHJ89668.1"/>
    </source>
</evidence>
<protein>
    <submittedName>
        <fullName evidence="2">Uncharacterized protein</fullName>
    </submittedName>
</protein>
<reference evidence="2 3" key="1">
    <citation type="submission" date="2018-08" db="EMBL/GenBank/DDBJ databases">
        <title>A genome reference for cultivated species of the human gut microbiota.</title>
        <authorList>
            <person name="Zou Y."/>
            <person name="Xue W."/>
            <person name="Luo G."/>
        </authorList>
    </citation>
    <scope>NUCLEOTIDE SEQUENCE [LARGE SCALE GENOMIC DNA]</scope>
    <source>
        <strain evidence="2 3">AM07-24</strain>
    </source>
</reference>
<keyword evidence="3" id="KW-1185">Reference proteome</keyword>
<dbReference type="EMBL" id="QRMS01000001">
    <property type="protein sequence ID" value="RHJ89668.1"/>
    <property type="molecule type" value="Genomic_DNA"/>
</dbReference>
<comment type="caution">
    <text evidence="2">The sequence shown here is derived from an EMBL/GenBank/DDBJ whole genome shotgun (WGS) entry which is preliminary data.</text>
</comment>
<feature type="transmembrane region" description="Helical" evidence="1">
    <location>
        <begin position="130"/>
        <end position="154"/>
    </location>
</feature>
<organism evidence="2 3">
    <name type="scientific">Emergencia timonensis</name>
    <dbReference type="NCBI Taxonomy" id="1776384"/>
    <lineage>
        <taxon>Bacteria</taxon>
        <taxon>Bacillati</taxon>
        <taxon>Bacillota</taxon>
        <taxon>Clostridia</taxon>
        <taxon>Peptostreptococcales</taxon>
        <taxon>Anaerovoracaceae</taxon>
        <taxon>Emergencia</taxon>
    </lineage>
</organism>
<dbReference type="OrthoDB" id="7056855at2"/>
<keyword evidence="1" id="KW-1133">Transmembrane helix</keyword>
<evidence type="ECO:0000313" key="3">
    <source>
        <dbReference type="Proteomes" id="UP000284841"/>
    </source>
</evidence>
<dbReference type="RefSeq" id="WP_118333747.1">
    <property type="nucleotide sequence ID" value="NZ_AP025567.1"/>
</dbReference>
<sequence length="356" mass="39057">MNADILKKVKVELQSVKGSDLQTLFEARFPDYAKRMKKAAAKGSQHDEYEKIVEEARHAYQKACVQTRGLTNAVSLANGNDDEEGLPPLGLNEDLYTYLRDARNGDIKIGITQVLKLLEIAEDYKNPDEFAGLLLTGGIFALTGAAIAEFYTLALEGATTVAACIGALSANFSTILLAIGIVVLVIAIPILYFLAKDAITILLLINDTRYKISHTEPYCKHGDMKQEAGYIGRPMLSNYVPCGMYIASKPILSGYGAMTGYHFYTDPFDETVEPKKDFYIGVECPAAGSNNCYCSFEGSKMDIAEMTNEKNVQSCSCSSGDYYLEVNCNSKKGGTAYYIARILDKEGKKKLPYKAD</sequence>
<dbReference type="Proteomes" id="UP000284841">
    <property type="component" value="Unassembled WGS sequence"/>
</dbReference>
<keyword evidence="1" id="KW-0472">Membrane</keyword>
<dbReference type="AlphaFoldDB" id="A0A415E7K0"/>
<accession>A0A415E7K0</accession>
<proteinExistence type="predicted"/>
<gene>
    <name evidence="2" type="ORF">DW099_03610</name>
</gene>
<evidence type="ECO:0000256" key="1">
    <source>
        <dbReference type="SAM" id="Phobius"/>
    </source>
</evidence>
<name>A0A415E7K0_9FIRM</name>